<evidence type="ECO:0000313" key="2">
    <source>
        <dbReference type="Proteomes" id="UP000501690"/>
    </source>
</evidence>
<evidence type="ECO:0000313" key="1">
    <source>
        <dbReference type="EMBL" id="QCD98696.1"/>
    </source>
</evidence>
<keyword evidence="2" id="KW-1185">Reference proteome</keyword>
<organism evidence="1 2">
    <name type="scientific">Vigna unguiculata</name>
    <name type="common">Cowpea</name>
    <dbReference type="NCBI Taxonomy" id="3917"/>
    <lineage>
        <taxon>Eukaryota</taxon>
        <taxon>Viridiplantae</taxon>
        <taxon>Streptophyta</taxon>
        <taxon>Embryophyta</taxon>
        <taxon>Tracheophyta</taxon>
        <taxon>Spermatophyta</taxon>
        <taxon>Magnoliopsida</taxon>
        <taxon>eudicotyledons</taxon>
        <taxon>Gunneridae</taxon>
        <taxon>Pentapetalae</taxon>
        <taxon>rosids</taxon>
        <taxon>fabids</taxon>
        <taxon>Fabales</taxon>
        <taxon>Fabaceae</taxon>
        <taxon>Papilionoideae</taxon>
        <taxon>50 kb inversion clade</taxon>
        <taxon>NPAAA clade</taxon>
        <taxon>indigoferoid/millettioid clade</taxon>
        <taxon>Phaseoleae</taxon>
        <taxon>Vigna</taxon>
    </lineage>
</organism>
<dbReference type="Proteomes" id="UP000501690">
    <property type="component" value="Linkage Group LG6"/>
</dbReference>
<dbReference type="EMBL" id="CP039350">
    <property type="protein sequence ID" value="QCD98696.1"/>
    <property type="molecule type" value="Genomic_DNA"/>
</dbReference>
<accession>A0A4D6MF74</accession>
<protein>
    <submittedName>
        <fullName evidence="1">Uncharacterized protein</fullName>
    </submittedName>
</protein>
<name>A0A4D6MF74_VIGUN</name>
<gene>
    <name evidence="1" type="ORF">DEO72_LG6g3418</name>
</gene>
<proteinExistence type="predicted"/>
<dbReference type="AlphaFoldDB" id="A0A4D6MF74"/>
<reference evidence="1 2" key="1">
    <citation type="submission" date="2019-04" db="EMBL/GenBank/DDBJ databases">
        <title>An improved genome assembly and genetic linkage map for asparagus bean, Vigna unguiculata ssp. sesquipedialis.</title>
        <authorList>
            <person name="Xia Q."/>
            <person name="Zhang R."/>
            <person name="Dong Y."/>
        </authorList>
    </citation>
    <scope>NUCLEOTIDE SEQUENCE [LARGE SCALE GENOMIC DNA]</scope>
    <source>
        <tissue evidence="1">Leaf</tissue>
    </source>
</reference>
<sequence>MKKTCPKMPNFKIILKNKMPTLKRLMNLNYQKRRLNLFMNWIKRNVEQQWDWQLESPNPCFGSNENVM</sequence>